<evidence type="ECO:0000259" key="1">
    <source>
        <dbReference type="PROSITE" id="PS50296"/>
    </source>
</evidence>
<protein>
    <recommendedName>
        <fullName evidence="1">SUI1 domain-containing protein</fullName>
    </recommendedName>
</protein>
<dbReference type="Pfam" id="PF01253">
    <property type="entry name" value="SUI1"/>
    <property type="match status" value="1"/>
</dbReference>
<feature type="domain" description="SUI1" evidence="1">
    <location>
        <begin position="24"/>
        <end position="88"/>
    </location>
</feature>
<evidence type="ECO:0000313" key="2">
    <source>
        <dbReference type="EMBL" id="QHT25871.1"/>
    </source>
</evidence>
<dbReference type="InterPro" id="IPR001950">
    <property type="entry name" value="SUI1"/>
</dbReference>
<dbReference type="AlphaFoldDB" id="A0A6C0EB76"/>
<name>A0A6C0EB76_9ZZZZ</name>
<proteinExistence type="predicted"/>
<sequence>MDLAVASSTSTLTSIDSCITLKFRKEKKTSRTYIIGLEQFVPDVDKFCKDLKKTLGTGSNVIEEDGSKMYGFQGDFIERIYNYLISKGIDKSKIKK</sequence>
<reference evidence="2" key="1">
    <citation type="journal article" date="2020" name="Nature">
        <title>Giant virus diversity and host interactions through global metagenomics.</title>
        <authorList>
            <person name="Schulz F."/>
            <person name="Roux S."/>
            <person name="Paez-Espino D."/>
            <person name="Jungbluth S."/>
            <person name="Walsh D.A."/>
            <person name="Denef V.J."/>
            <person name="McMahon K.D."/>
            <person name="Konstantinidis K.T."/>
            <person name="Eloe-Fadrosh E.A."/>
            <person name="Kyrpides N.C."/>
            <person name="Woyke T."/>
        </authorList>
    </citation>
    <scope>NUCLEOTIDE SEQUENCE</scope>
    <source>
        <strain evidence="2">GVMAG-M-3300023179-27</strain>
    </source>
</reference>
<dbReference type="PROSITE" id="PS50296">
    <property type="entry name" value="SUI1"/>
    <property type="match status" value="1"/>
</dbReference>
<dbReference type="InterPro" id="IPR036877">
    <property type="entry name" value="SUI1_dom_sf"/>
</dbReference>
<dbReference type="EMBL" id="MN739775">
    <property type="protein sequence ID" value="QHT25871.1"/>
    <property type="molecule type" value="Genomic_DNA"/>
</dbReference>
<dbReference type="SUPFAM" id="SSF55159">
    <property type="entry name" value="eIF1-like"/>
    <property type="match status" value="1"/>
</dbReference>
<accession>A0A6C0EB76</accession>
<dbReference type="GO" id="GO:0003743">
    <property type="term" value="F:translation initiation factor activity"/>
    <property type="evidence" value="ECO:0007669"/>
    <property type="project" value="InterPro"/>
</dbReference>
<organism evidence="2">
    <name type="scientific">viral metagenome</name>
    <dbReference type="NCBI Taxonomy" id="1070528"/>
    <lineage>
        <taxon>unclassified sequences</taxon>
        <taxon>metagenomes</taxon>
        <taxon>organismal metagenomes</taxon>
    </lineage>
</organism>
<dbReference type="Gene3D" id="3.30.780.10">
    <property type="entry name" value="SUI1-like domain"/>
    <property type="match status" value="1"/>
</dbReference>